<dbReference type="Proteomes" id="UP001465976">
    <property type="component" value="Unassembled WGS sequence"/>
</dbReference>
<protein>
    <submittedName>
        <fullName evidence="1">Uncharacterized protein</fullName>
    </submittedName>
</protein>
<feature type="non-terminal residue" evidence="1">
    <location>
        <position position="73"/>
    </location>
</feature>
<organism evidence="1 2">
    <name type="scientific">Marasmius crinis-equi</name>
    <dbReference type="NCBI Taxonomy" id="585013"/>
    <lineage>
        <taxon>Eukaryota</taxon>
        <taxon>Fungi</taxon>
        <taxon>Dikarya</taxon>
        <taxon>Basidiomycota</taxon>
        <taxon>Agaricomycotina</taxon>
        <taxon>Agaricomycetes</taxon>
        <taxon>Agaricomycetidae</taxon>
        <taxon>Agaricales</taxon>
        <taxon>Marasmiineae</taxon>
        <taxon>Marasmiaceae</taxon>
        <taxon>Marasmius</taxon>
    </lineage>
</organism>
<dbReference type="Gene3D" id="3.40.50.720">
    <property type="entry name" value="NAD(P)-binding Rossmann-like Domain"/>
    <property type="match status" value="1"/>
</dbReference>
<keyword evidence="2" id="KW-1185">Reference proteome</keyword>
<proteinExistence type="predicted"/>
<dbReference type="SUPFAM" id="SSF51735">
    <property type="entry name" value="NAD(P)-binding Rossmann-fold domains"/>
    <property type="match status" value="1"/>
</dbReference>
<dbReference type="EMBL" id="JBAHYK010003764">
    <property type="protein sequence ID" value="KAL0563227.1"/>
    <property type="molecule type" value="Genomic_DNA"/>
</dbReference>
<sequence length="73" mass="7877">MKLIVTGAAGYVATEVIRQALKMPSITSIIALSRKAVSFDQEETGKGKLKSVVIKEYDQYPDEVKAEFAGADA</sequence>
<evidence type="ECO:0000313" key="1">
    <source>
        <dbReference type="EMBL" id="KAL0563227.1"/>
    </source>
</evidence>
<dbReference type="InterPro" id="IPR036291">
    <property type="entry name" value="NAD(P)-bd_dom_sf"/>
</dbReference>
<accession>A0ABR3EK15</accession>
<reference evidence="1 2" key="1">
    <citation type="submission" date="2024-02" db="EMBL/GenBank/DDBJ databases">
        <title>A draft genome for the cacao thread blight pathogen Marasmius crinis-equi.</title>
        <authorList>
            <person name="Cohen S.P."/>
            <person name="Baruah I.K."/>
            <person name="Amoako-Attah I."/>
            <person name="Bukari Y."/>
            <person name="Meinhardt L.W."/>
            <person name="Bailey B.A."/>
        </authorList>
    </citation>
    <scope>NUCLEOTIDE SEQUENCE [LARGE SCALE GENOMIC DNA]</scope>
    <source>
        <strain evidence="1 2">GH-76</strain>
    </source>
</reference>
<comment type="caution">
    <text evidence="1">The sequence shown here is derived from an EMBL/GenBank/DDBJ whole genome shotgun (WGS) entry which is preliminary data.</text>
</comment>
<gene>
    <name evidence="1" type="ORF">V5O48_018849</name>
</gene>
<evidence type="ECO:0000313" key="2">
    <source>
        <dbReference type="Proteomes" id="UP001465976"/>
    </source>
</evidence>
<name>A0ABR3EK15_9AGAR</name>